<dbReference type="EMBL" id="NHOO01000016">
    <property type="protein sequence ID" value="OVE46725.1"/>
    <property type="molecule type" value="Genomic_DNA"/>
</dbReference>
<proteinExistence type="predicted"/>
<keyword evidence="3" id="KW-1185">Reference proteome</keyword>
<dbReference type="AlphaFoldDB" id="A0A202B5M7"/>
<name>A0A202B5M7_CHRVL</name>
<keyword evidence="1" id="KW-1133">Transmembrane helix</keyword>
<evidence type="ECO:0000313" key="2">
    <source>
        <dbReference type="EMBL" id="OVE46725.1"/>
    </source>
</evidence>
<reference evidence="2 3" key="1">
    <citation type="submission" date="2017-05" db="EMBL/GenBank/DDBJ databases">
        <title>Chromobacterium violaceum GHPS1 isolated from Hydrocarbon polluted soil in French Guiana display an awesome secondary metabolite arsenal and a battery of drug and heavy-metal-resistance and detoxification of xenobiotics proteins.</title>
        <authorList>
            <person name="Belbahri L."/>
        </authorList>
    </citation>
    <scope>NUCLEOTIDE SEQUENCE [LARGE SCALE GENOMIC DNA]</scope>
    <source>
        <strain evidence="2 3">GHPS1</strain>
    </source>
</reference>
<feature type="transmembrane region" description="Helical" evidence="1">
    <location>
        <begin position="31"/>
        <end position="51"/>
    </location>
</feature>
<dbReference type="Proteomes" id="UP000196342">
    <property type="component" value="Unassembled WGS sequence"/>
</dbReference>
<keyword evidence="1" id="KW-0472">Membrane</keyword>
<protein>
    <submittedName>
        <fullName evidence="2">Uncharacterized protein</fullName>
    </submittedName>
</protein>
<sequence>MKLASVFVWIAFWMGMGVANIDVQQSTTGSWRSVFAVFSLMAIPSGLAYFAGLDAGSKERGGLWR</sequence>
<keyword evidence="1" id="KW-0812">Transmembrane</keyword>
<accession>A0A202B5M7</accession>
<evidence type="ECO:0000313" key="3">
    <source>
        <dbReference type="Proteomes" id="UP000196342"/>
    </source>
</evidence>
<organism evidence="2 3">
    <name type="scientific">Chromobacterium violaceum</name>
    <dbReference type="NCBI Taxonomy" id="536"/>
    <lineage>
        <taxon>Bacteria</taxon>
        <taxon>Pseudomonadati</taxon>
        <taxon>Pseudomonadota</taxon>
        <taxon>Betaproteobacteria</taxon>
        <taxon>Neisseriales</taxon>
        <taxon>Chromobacteriaceae</taxon>
        <taxon>Chromobacterium</taxon>
    </lineage>
</organism>
<gene>
    <name evidence="2" type="ORF">CBW21_17675</name>
</gene>
<evidence type="ECO:0000256" key="1">
    <source>
        <dbReference type="SAM" id="Phobius"/>
    </source>
</evidence>
<comment type="caution">
    <text evidence="2">The sequence shown here is derived from an EMBL/GenBank/DDBJ whole genome shotgun (WGS) entry which is preliminary data.</text>
</comment>